<feature type="transmembrane region" description="Helical" evidence="2">
    <location>
        <begin position="117"/>
        <end position="139"/>
    </location>
</feature>
<evidence type="ECO:0000256" key="2">
    <source>
        <dbReference type="SAM" id="Phobius"/>
    </source>
</evidence>
<feature type="transmembrane region" description="Helical" evidence="2">
    <location>
        <begin position="192"/>
        <end position="211"/>
    </location>
</feature>
<protein>
    <recommendedName>
        <fullName evidence="3">CAAX prenyl protease 2/Lysostaphin resistance protein A-like domain-containing protein</fullName>
    </recommendedName>
</protein>
<evidence type="ECO:0000313" key="4">
    <source>
        <dbReference type="EMBL" id="KIZ02375.1"/>
    </source>
</evidence>
<name>A0A0D2MH19_9CHLO</name>
<evidence type="ECO:0000313" key="5">
    <source>
        <dbReference type="Proteomes" id="UP000054498"/>
    </source>
</evidence>
<keyword evidence="2" id="KW-0472">Membrane</keyword>
<dbReference type="STRING" id="145388.A0A0D2MH19"/>
<feature type="region of interest" description="Disordered" evidence="1">
    <location>
        <begin position="1"/>
        <end position="55"/>
    </location>
</feature>
<dbReference type="Proteomes" id="UP000054498">
    <property type="component" value="Unassembled WGS sequence"/>
</dbReference>
<feature type="compositionally biased region" description="Low complexity" evidence="1">
    <location>
        <begin position="37"/>
        <end position="48"/>
    </location>
</feature>
<gene>
    <name evidence="4" type="ORF">MNEG_5584</name>
</gene>
<reference evidence="4 5" key="1">
    <citation type="journal article" date="2013" name="BMC Genomics">
        <title>Reconstruction of the lipid metabolism for the microalga Monoraphidium neglectum from its genome sequence reveals characteristics suitable for biofuel production.</title>
        <authorList>
            <person name="Bogen C."/>
            <person name="Al-Dilaimi A."/>
            <person name="Albersmeier A."/>
            <person name="Wichmann J."/>
            <person name="Grundmann M."/>
            <person name="Rupp O."/>
            <person name="Lauersen K.J."/>
            <person name="Blifernez-Klassen O."/>
            <person name="Kalinowski J."/>
            <person name="Goesmann A."/>
            <person name="Mussgnug J.H."/>
            <person name="Kruse O."/>
        </authorList>
    </citation>
    <scope>NUCLEOTIDE SEQUENCE [LARGE SCALE GENOMIC DNA]</scope>
    <source>
        <strain evidence="4 5">SAG 48.87</strain>
    </source>
</reference>
<dbReference type="InterPro" id="IPR003675">
    <property type="entry name" value="Rce1/LyrA-like_dom"/>
</dbReference>
<feature type="transmembrane region" description="Helical" evidence="2">
    <location>
        <begin position="151"/>
        <end position="172"/>
    </location>
</feature>
<dbReference type="PANTHER" id="PTHR43592:SF24">
    <property type="entry name" value="CAAX AMINO TERMINAL PROTEASE FAMILY PROTEIN"/>
    <property type="match status" value="1"/>
</dbReference>
<dbReference type="RefSeq" id="XP_013901394.1">
    <property type="nucleotide sequence ID" value="XM_014045940.1"/>
</dbReference>
<dbReference type="KEGG" id="mng:MNEG_5584"/>
<dbReference type="OrthoDB" id="361580at2759"/>
<feature type="transmembrane region" description="Helical" evidence="2">
    <location>
        <begin position="246"/>
        <end position="263"/>
    </location>
</feature>
<evidence type="ECO:0000256" key="1">
    <source>
        <dbReference type="SAM" id="MobiDB-lite"/>
    </source>
</evidence>
<organism evidence="4 5">
    <name type="scientific">Monoraphidium neglectum</name>
    <dbReference type="NCBI Taxonomy" id="145388"/>
    <lineage>
        <taxon>Eukaryota</taxon>
        <taxon>Viridiplantae</taxon>
        <taxon>Chlorophyta</taxon>
        <taxon>core chlorophytes</taxon>
        <taxon>Chlorophyceae</taxon>
        <taxon>CS clade</taxon>
        <taxon>Sphaeropleales</taxon>
        <taxon>Selenastraceae</taxon>
        <taxon>Monoraphidium</taxon>
    </lineage>
</organism>
<accession>A0A0D2MH19</accession>
<dbReference type="AlphaFoldDB" id="A0A0D2MH19"/>
<dbReference type="EMBL" id="KK101063">
    <property type="protein sequence ID" value="KIZ02375.1"/>
    <property type="molecule type" value="Genomic_DNA"/>
</dbReference>
<sequence>MAASTAGDRVDVSSYSNSNSSSSSSSSDGDRGHAAARRQPGSSQASSSGGSGDMGGAEVLVSMDGNISGGALVLSGSGSEGSGGSSATGIVPAGPGEGGGIAEVPWGWGKIFQVMGLWLLAYVGLGQVVVPLGLGLAGLEYEELGYRATALLHLAMDAVQLAATLAILARCLRRYQPRARGLFPLRWAGGRWLGWVAAGALTFPLVEWLSAQSWGLWCGAAGGAAEGYGAHVWCAQLEASLGGGDWVTGAAYLAVVSVCAPLWEEAVFRGFLLASLARQMGTRWAALVSSLLFALCHFRADTFAPLLVLGLVFGGLFVRTNNLAPSVLCHSLWNCYVLLMLTVRH</sequence>
<keyword evidence="5" id="KW-1185">Reference proteome</keyword>
<dbReference type="GO" id="GO:0080120">
    <property type="term" value="P:CAAX-box protein maturation"/>
    <property type="evidence" value="ECO:0007669"/>
    <property type="project" value="UniProtKB-ARBA"/>
</dbReference>
<feature type="compositionally biased region" description="Low complexity" evidence="1">
    <location>
        <begin position="13"/>
        <end position="27"/>
    </location>
</feature>
<dbReference type="GeneID" id="25738461"/>
<keyword evidence="2" id="KW-1133">Transmembrane helix</keyword>
<proteinExistence type="predicted"/>
<dbReference type="Pfam" id="PF02517">
    <property type="entry name" value="Rce1-like"/>
    <property type="match status" value="1"/>
</dbReference>
<evidence type="ECO:0000259" key="3">
    <source>
        <dbReference type="Pfam" id="PF02517"/>
    </source>
</evidence>
<feature type="domain" description="CAAX prenyl protease 2/Lysostaphin resistance protein A-like" evidence="3">
    <location>
        <begin position="250"/>
        <end position="335"/>
    </location>
</feature>
<dbReference type="GO" id="GO:0004175">
    <property type="term" value="F:endopeptidase activity"/>
    <property type="evidence" value="ECO:0007669"/>
    <property type="project" value="UniProtKB-ARBA"/>
</dbReference>
<keyword evidence="2" id="KW-0812">Transmembrane</keyword>
<dbReference type="PANTHER" id="PTHR43592">
    <property type="entry name" value="CAAX AMINO TERMINAL PROTEASE"/>
    <property type="match status" value="1"/>
</dbReference>